<feature type="compositionally biased region" description="Polar residues" evidence="1">
    <location>
        <begin position="58"/>
        <end position="79"/>
    </location>
</feature>
<evidence type="ECO:0000313" key="2">
    <source>
        <dbReference type="EMBL" id="KAA1135871.1"/>
    </source>
</evidence>
<feature type="region of interest" description="Disordered" evidence="1">
    <location>
        <begin position="1"/>
        <end position="220"/>
    </location>
</feature>
<organism evidence="2 3">
    <name type="scientific">Puccinia graminis f. sp. tritici</name>
    <dbReference type="NCBI Taxonomy" id="56615"/>
    <lineage>
        <taxon>Eukaryota</taxon>
        <taxon>Fungi</taxon>
        <taxon>Dikarya</taxon>
        <taxon>Basidiomycota</taxon>
        <taxon>Pucciniomycotina</taxon>
        <taxon>Pucciniomycetes</taxon>
        <taxon>Pucciniales</taxon>
        <taxon>Pucciniaceae</taxon>
        <taxon>Puccinia</taxon>
    </lineage>
</organism>
<comment type="caution">
    <text evidence="2">The sequence shown here is derived from an EMBL/GenBank/DDBJ whole genome shotgun (WGS) entry which is preliminary data.</text>
</comment>
<sequence>MQPAASVSNPAPQIIEAGELRAPPTAAEPRAKRPRRPATQGVVRTPRVIPAAHDHNSRPATITPSRIISDSDQGTSSPKAESAQPGIVVARQRIPPLGSAPTITPTRILHHSGSRVLTAPRRPPSITPSRIIEDSPLPPIVPIDPIFNNDDEEPQLQDSEDEDSTSGDLDGFIRPPPPVAVHQPTEMSNVSPPPPASAVGQLAPHTSATTAPPPPRQISPADPLVEALLASSQLSHSDLQLARQLFNASETSRWCLSVVMWMRIRPAIPPNPTAVPVNGPAPHVYGTIVRTRVRQMIREILMQTSLESYSRAQSVHGHLFVHSPLPLIKQFILGQTPAFKRQYLPPGIPNNHESMASLVTFLRAMVKHERTHLRNLLLTNVRQEPRVRELGPVPKLFDLLVLIDQAFQPRNALRTLDDIQATLISGVRVRTAMLRLLTIHHLVHRAPGDTRSQWDLIDDHLEAIREKSHIELQAHSILILRRDRELFPGDIMFSDVPLEMIRLPNAPESDIEVRAIVAELGPKPSNEALGNLLEREIALAA</sequence>
<dbReference type="EMBL" id="VDEP01000037">
    <property type="protein sequence ID" value="KAA1135871.1"/>
    <property type="molecule type" value="Genomic_DNA"/>
</dbReference>
<feature type="compositionally biased region" description="Acidic residues" evidence="1">
    <location>
        <begin position="149"/>
        <end position="165"/>
    </location>
</feature>
<dbReference type="Proteomes" id="UP000325313">
    <property type="component" value="Unassembled WGS sequence"/>
</dbReference>
<feature type="compositionally biased region" description="Low complexity" evidence="1">
    <location>
        <begin position="197"/>
        <end position="210"/>
    </location>
</feature>
<evidence type="ECO:0000313" key="3">
    <source>
        <dbReference type="Proteomes" id="UP000325313"/>
    </source>
</evidence>
<accession>A0A5B0SCK4</accession>
<feature type="compositionally biased region" description="Polar residues" evidence="1">
    <location>
        <begin position="1"/>
        <end position="11"/>
    </location>
</feature>
<name>A0A5B0SCK4_PUCGR</name>
<dbReference type="AlphaFoldDB" id="A0A5B0SCK4"/>
<evidence type="ECO:0000256" key="1">
    <source>
        <dbReference type="SAM" id="MobiDB-lite"/>
    </source>
</evidence>
<protein>
    <submittedName>
        <fullName evidence="2">Uncharacterized protein</fullName>
    </submittedName>
</protein>
<reference evidence="2 3" key="1">
    <citation type="submission" date="2019-05" db="EMBL/GenBank/DDBJ databases">
        <title>Emergence of the Ug99 lineage of the wheat stem rust pathogen through somatic hybridization.</title>
        <authorList>
            <person name="Li F."/>
            <person name="Upadhyaya N.M."/>
            <person name="Sperschneider J."/>
            <person name="Matny O."/>
            <person name="Nguyen-Phuc H."/>
            <person name="Mago R."/>
            <person name="Raley C."/>
            <person name="Miller M.E."/>
            <person name="Silverstein K.A.T."/>
            <person name="Henningsen E."/>
            <person name="Hirsch C.D."/>
            <person name="Visser B."/>
            <person name="Pretorius Z.A."/>
            <person name="Steffenson B.J."/>
            <person name="Schwessinger B."/>
            <person name="Dodds P.N."/>
            <person name="Figueroa M."/>
        </authorList>
    </citation>
    <scope>NUCLEOTIDE SEQUENCE [LARGE SCALE GENOMIC DNA]</scope>
    <source>
        <strain evidence="2 3">Ug99</strain>
    </source>
</reference>
<gene>
    <name evidence="2" type="ORF">PGTUg99_030862</name>
</gene>
<proteinExistence type="predicted"/>